<protein>
    <recommendedName>
        <fullName evidence="2">Protein kinase domain-containing protein</fullName>
    </recommendedName>
</protein>
<name>A0A9W8XXF7_9PLEO</name>
<dbReference type="GO" id="GO:0004672">
    <property type="term" value="F:protein kinase activity"/>
    <property type="evidence" value="ECO:0007669"/>
    <property type="project" value="InterPro"/>
</dbReference>
<accession>A0A9W8XXF7</accession>
<dbReference type="InterPro" id="IPR000719">
    <property type="entry name" value="Prot_kinase_dom"/>
</dbReference>
<gene>
    <name evidence="3" type="ORF">N0V83_010390</name>
</gene>
<feature type="domain" description="Protein kinase" evidence="2">
    <location>
        <begin position="225"/>
        <end position="342"/>
    </location>
</feature>
<keyword evidence="4" id="KW-1185">Reference proteome</keyword>
<organism evidence="3 4">
    <name type="scientific">Neocucurbitaria cava</name>
    <dbReference type="NCBI Taxonomy" id="798079"/>
    <lineage>
        <taxon>Eukaryota</taxon>
        <taxon>Fungi</taxon>
        <taxon>Dikarya</taxon>
        <taxon>Ascomycota</taxon>
        <taxon>Pezizomycotina</taxon>
        <taxon>Dothideomycetes</taxon>
        <taxon>Pleosporomycetidae</taxon>
        <taxon>Pleosporales</taxon>
        <taxon>Pleosporineae</taxon>
        <taxon>Cucurbitariaceae</taxon>
        <taxon>Neocucurbitaria</taxon>
    </lineage>
</organism>
<dbReference type="PROSITE" id="PS50011">
    <property type="entry name" value="PROTEIN_KINASE_DOM"/>
    <property type="match status" value="1"/>
</dbReference>
<dbReference type="Gene3D" id="3.30.200.20">
    <property type="entry name" value="Phosphorylase Kinase, domain 1"/>
    <property type="match status" value="1"/>
</dbReference>
<dbReference type="AlphaFoldDB" id="A0A9W8XXF7"/>
<feature type="region of interest" description="Disordered" evidence="1">
    <location>
        <begin position="1"/>
        <end position="56"/>
    </location>
</feature>
<dbReference type="InterPro" id="IPR011009">
    <property type="entry name" value="Kinase-like_dom_sf"/>
</dbReference>
<dbReference type="EMBL" id="JAPEUY010000021">
    <property type="protein sequence ID" value="KAJ4362297.1"/>
    <property type="molecule type" value="Genomic_DNA"/>
</dbReference>
<dbReference type="GO" id="GO:0005524">
    <property type="term" value="F:ATP binding"/>
    <property type="evidence" value="ECO:0007669"/>
    <property type="project" value="InterPro"/>
</dbReference>
<sequence length="342" mass="38262">MNEGYSGLSQASGGDRSPQGMLPRPPMSFQAAPDIFNEQNPQKKRPRPVSPGIPALDVRPRQIGFLNPSDIEGHQLPTNQYGKWLPSKRGGNTHKALAKDQQLENNGFQFYTPTPPLFEPSPAIDATVTENSSPSSHFKGIDEILSEVGLADAKPLFDSHGVSDFWLPLPKHILRHLFTSSQDEKLFFNAQLENLKTTLTAWDDLISRPSKEHVHTAFEDGEDTLLERRILGEGGVGTVEEISILTDSGSSLTCVRKKITRPRQLKAHKQVMAAFVREINVMRQVDHHHCVRLLGSYTDLDSVNILLNPVADMDLAMFLDHPLVYVQKKSLYKWMHCLCEAL</sequence>
<evidence type="ECO:0000256" key="1">
    <source>
        <dbReference type="SAM" id="MobiDB-lite"/>
    </source>
</evidence>
<dbReference type="Proteomes" id="UP001140560">
    <property type="component" value="Unassembled WGS sequence"/>
</dbReference>
<evidence type="ECO:0000313" key="3">
    <source>
        <dbReference type="EMBL" id="KAJ4362297.1"/>
    </source>
</evidence>
<dbReference type="OrthoDB" id="4062651at2759"/>
<comment type="caution">
    <text evidence="3">The sequence shown here is derived from an EMBL/GenBank/DDBJ whole genome shotgun (WGS) entry which is preliminary data.</text>
</comment>
<dbReference type="Pfam" id="PF00069">
    <property type="entry name" value="Pkinase"/>
    <property type="match status" value="1"/>
</dbReference>
<proteinExistence type="predicted"/>
<dbReference type="SUPFAM" id="SSF56112">
    <property type="entry name" value="Protein kinase-like (PK-like)"/>
    <property type="match status" value="1"/>
</dbReference>
<evidence type="ECO:0000313" key="4">
    <source>
        <dbReference type="Proteomes" id="UP001140560"/>
    </source>
</evidence>
<reference evidence="3" key="1">
    <citation type="submission" date="2022-10" db="EMBL/GenBank/DDBJ databases">
        <title>Tapping the CABI collections for fungal endophytes: first genome assemblies for Collariella, Neodidymelliopsis, Ascochyta clinopodiicola, Didymella pomorum, Didymosphaeria variabile, Neocosmospora piperis and Neocucurbitaria cava.</title>
        <authorList>
            <person name="Hill R."/>
        </authorList>
    </citation>
    <scope>NUCLEOTIDE SEQUENCE</scope>
    <source>
        <strain evidence="3">IMI 356814</strain>
    </source>
</reference>
<evidence type="ECO:0000259" key="2">
    <source>
        <dbReference type="PROSITE" id="PS50011"/>
    </source>
</evidence>